<dbReference type="AlphaFoldDB" id="A0A1G8CEZ8"/>
<dbReference type="Proteomes" id="UP000243588">
    <property type="component" value="Unassembled WGS sequence"/>
</dbReference>
<dbReference type="RefSeq" id="WP_090405967.1">
    <property type="nucleotide sequence ID" value="NZ_FNDQ01000004.1"/>
</dbReference>
<evidence type="ECO:0000313" key="3">
    <source>
        <dbReference type="EMBL" id="SDH43909.1"/>
    </source>
</evidence>
<keyword evidence="4" id="KW-1185">Reference proteome</keyword>
<keyword evidence="1" id="KW-0732">Signal</keyword>
<dbReference type="InterPro" id="IPR024267">
    <property type="entry name" value="DUF4878"/>
</dbReference>
<accession>A0A1G8CEZ8</accession>
<reference evidence="4" key="1">
    <citation type="submission" date="2016-10" db="EMBL/GenBank/DDBJ databases">
        <authorList>
            <person name="Varghese N."/>
            <person name="Submissions S."/>
        </authorList>
    </citation>
    <scope>NUCLEOTIDE SEQUENCE [LARGE SCALE GENOMIC DNA]</scope>
    <source>
        <strain evidence="4">DSM 23313</strain>
    </source>
</reference>
<dbReference type="PROSITE" id="PS51257">
    <property type="entry name" value="PROKAR_LIPOPROTEIN"/>
    <property type="match status" value="1"/>
</dbReference>
<organism evidence="3 4">
    <name type="scientific">Myroides phaeus</name>
    <dbReference type="NCBI Taxonomy" id="702745"/>
    <lineage>
        <taxon>Bacteria</taxon>
        <taxon>Pseudomonadati</taxon>
        <taxon>Bacteroidota</taxon>
        <taxon>Flavobacteriia</taxon>
        <taxon>Flavobacteriales</taxon>
        <taxon>Flavobacteriaceae</taxon>
        <taxon>Myroides</taxon>
    </lineage>
</organism>
<dbReference type="Pfam" id="PF12870">
    <property type="entry name" value="DUF4878"/>
    <property type="match status" value="1"/>
</dbReference>
<feature type="signal peptide" evidence="1">
    <location>
        <begin position="1"/>
        <end position="21"/>
    </location>
</feature>
<feature type="chain" id="PRO_5017327064" description="DUF4878 domain-containing protein" evidence="1">
    <location>
        <begin position="22"/>
        <end position="112"/>
    </location>
</feature>
<feature type="domain" description="DUF4878" evidence="2">
    <location>
        <begin position="16"/>
        <end position="51"/>
    </location>
</feature>
<dbReference type="EMBL" id="FNDQ01000004">
    <property type="protein sequence ID" value="SDH43909.1"/>
    <property type="molecule type" value="Genomic_DNA"/>
</dbReference>
<protein>
    <recommendedName>
        <fullName evidence="2">DUF4878 domain-containing protein</fullName>
    </recommendedName>
</protein>
<sequence>MKKIIAIAGAALLFVSCSNGPKNTVQNFTENMAKGKVDEAKKYATESTGKLVDFAASVGGTPIEPNYKFEFIKDSIVDNKAWVKFKNQEGKEEEMQVVKIDGKWLVHIDSKK</sequence>
<evidence type="ECO:0000256" key="1">
    <source>
        <dbReference type="SAM" id="SignalP"/>
    </source>
</evidence>
<dbReference type="STRING" id="702745.SAMN05421818_10410"/>
<gene>
    <name evidence="3" type="ORF">SAMN05421818_10410</name>
</gene>
<evidence type="ECO:0000313" key="4">
    <source>
        <dbReference type="Proteomes" id="UP000243588"/>
    </source>
</evidence>
<evidence type="ECO:0000259" key="2">
    <source>
        <dbReference type="Pfam" id="PF12870"/>
    </source>
</evidence>
<name>A0A1G8CEZ8_9FLAO</name>
<proteinExistence type="predicted"/>